<protein>
    <submittedName>
        <fullName evidence="1">Uncharacterized protein</fullName>
    </submittedName>
</protein>
<organism evidence="1 2">
    <name type="scientific">Bacillus paralicheniformis</name>
    <dbReference type="NCBI Taxonomy" id="1648923"/>
    <lineage>
        <taxon>Bacteria</taxon>
        <taxon>Bacillati</taxon>
        <taxon>Bacillota</taxon>
        <taxon>Bacilli</taxon>
        <taxon>Bacillales</taxon>
        <taxon>Bacillaceae</taxon>
        <taxon>Bacillus</taxon>
    </lineage>
</organism>
<evidence type="ECO:0000313" key="1">
    <source>
        <dbReference type="EMBL" id="TWL38695.1"/>
    </source>
</evidence>
<accession>A0ABY3FX29</accession>
<dbReference type="EMBL" id="NILF01000036">
    <property type="protein sequence ID" value="TWL38695.1"/>
    <property type="molecule type" value="Genomic_DNA"/>
</dbReference>
<name>A0ABY3FX29_9BACI</name>
<comment type="caution">
    <text evidence="1">The sequence shown here is derived from an EMBL/GenBank/DDBJ whole genome shotgun (WGS) entry which is preliminary data.</text>
</comment>
<evidence type="ECO:0000313" key="2">
    <source>
        <dbReference type="Proteomes" id="UP000429980"/>
    </source>
</evidence>
<dbReference type="Proteomes" id="UP000429980">
    <property type="component" value="Unassembled WGS sequence"/>
</dbReference>
<sequence length="42" mass="4992">MTRPKMITSNININPLRLDPLQYISNFILTVFIKFVEDNMIH</sequence>
<proteinExistence type="predicted"/>
<gene>
    <name evidence="1" type="ORF">CHCC15381_0813</name>
</gene>
<keyword evidence="2" id="KW-1185">Reference proteome</keyword>
<reference evidence="1 2" key="1">
    <citation type="submission" date="2019-06" db="EMBL/GenBank/DDBJ databases">
        <title>Genome sequence analysis of &gt;100 Bacillus licheniformis strains suggests intrinsic resistance to this species.</title>
        <authorList>
            <person name="Wels M."/>
            <person name="Siezen R.J."/>
            <person name="Johansen E."/>
            <person name="Stuer-Lauridsen B."/>
            <person name="Bjerre K."/>
            <person name="Nielsen B.K.K."/>
        </authorList>
    </citation>
    <scope>NUCLEOTIDE SEQUENCE [LARGE SCALE GENOMIC DNA]</scope>
    <source>
        <strain evidence="1 2">BAC-15381</strain>
    </source>
</reference>